<dbReference type="ESTHER" id="9actn-a0a0f2tlp9">
    <property type="family name" value="Carb_B_Bacteria"/>
</dbReference>
<dbReference type="Gene3D" id="3.40.50.1820">
    <property type="entry name" value="alpha/beta hydrolase"/>
    <property type="match status" value="1"/>
</dbReference>
<reference evidence="5 6" key="1">
    <citation type="submission" date="2015-02" db="EMBL/GenBank/DDBJ databases">
        <authorList>
            <person name="Ju K.-S."/>
            <person name="Doroghazi J.R."/>
            <person name="Metcalf W."/>
        </authorList>
    </citation>
    <scope>NUCLEOTIDE SEQUENCE [LARGE SCALE GENOMIC DNA]</scope>
    <source>
        <strain evidence="5 6">ATCC 31215</strain>
    </source>
</reference>
<comment type="caution">
    <text evidence="5">The sequence shown here is derived from an EMBL/GenBank/DDBJ whole genome shotgun (WGS) entry which is preliminary data.</text>
</comment>
<accession>A0A0F2TLP9</accession>
<dbReference type="RefSeq" id="WP_045693288.1">
    <property type="nucleotide sequence ID" value="NZ_JZKH01000010.1"/>
</dbReference>
<dbReference type="EMBL" id="JZKH01000010">
    <property type="protein sequence ID" value="KJS62657.1"/>
    <property type="molecule type" value="Genomic_DNA"/>
</dbReference>
<dbReference type="Pfam" id="PF00135">
    <property type="entry name" value="COesterase"/>
    <property type="match status" value="2"/>
</dbReference>
<comment type="similarity">
    <text evidence="1 3">Belongs to the type-B carboxylesterase/lipase family.</text>
</comment>
<evidence type="ECO:0000256" key="3">
    <source>
        <dbReference type="RuleBase" id="RU361235"/>
    </source>
</evidence>
<keyword evidence="6" id="KW-1185">Reference proteome</keyword>
<dbReference type="AlphaFoldDB" id="A0A0F2TLP9"/>
<feature type="domain" description="Carboxylesterase type B" evidence="4">
    <location>
        <begin position="5"/>
        <end position="317"/>
    </location>
</feature>
<dbReference type="GO" id="GO:0016787">
    <property type="term" value="F:hydrolase activity"/>
    <property type="evidence" value="ECO:0007669"/>
    <property type="project" value="UniProtKB-KW"/>
</dbReference>
<dbReference type="OrthoDB" id="3199405at2"/>
<sequence>MFTTDVETMDGVVRGRRAPRAVQWRSIPYAAAPVGELRFRAPQPVRPWTGVRDATRFGDAAVQRRNPMVGLRPTGEDCLTLNVTAPPDASTRPRPVMVFLHGGSYLFDTAARYPGDSLAARGDVVVVTVNYRLGALGYVDFSELSSADRPFESNLGLRDQLAALKWVRRNIAAFGGDPDNVTLFGESSGADAALTLMATPAADGLFHRAIAQSPAADWAAVEPAEARRFARRLLGHLGVTPAAAARALPEAAAKDLCRATERAVRDTVRANPGSYPIAPVIDGDLLPQAPLDALAKGGARALPLIIGTNRDENTLAQFDATVPTTAPALRAALERCGADPDRVAAAYPGYPKRAAAIRVSTDFVLWRPAQAVLEGHSRRAATYCYRFDFAPRALRLAGLGAIHGIELLPVFGGVDSAPVRLLTLAGGRQGFRAVQDEVQDHWLAFARTGRPLDSWPAYTPEQRNTRVIDHPSRIEVDPQRDRRLLWEGVRVPAAD</sequence>
<evidence type="ECO:0000256" key="2">
    <source>
        <dbReference type="ARBA" id="ARBA00022801"/>
    </source>
</evidence>
<organism evidence="5 6">
    <name type="scientific">Streptomyces rubellomurinus (strain ATCC 31215)</name>
    <dbReference type="NCBI Taxonomy" id="359131"/>
    <lineage>
        <taxon>Bacteria</taxon>
        <taxon>Bacillati</taxon>
        <taxon>Actinomycetota</taxon>
        <taxon>Actinomycetes</taxon>
        <taxon>Kitasatosporales</taxon>
        <taxon>Streptomycetaceae</taxon>
        <taxon>Streptomyces</taxon>
    </lineage>
</organism>
<evidence type="ECO:0000313" key="5">
    <source>
        <dbReference type="EMBL" id="KJS62657.1"/>
    </source>
</evidence>
<dbReference type="InterPro" id="IPR050309">
    <property type="entry name" value="Type-B_Carboxylest/Lipase"/>
</dbReference>
<feature type="domain" description="Carboxylesterase type B" evidence="4">
    <location>
        <begin position="353"/>
        <end position="472"/>
    </location>
</feature>
<dbReference type="EC" id="3.1.1.-" evidence="3"/>
<evidence type="ECO:0000259" key="4">
    <source>
        <dbReference type="Pfam" id="PF00135"/>
    </source>
</evidence>
<protein>
    <recommendedName>
        <fullName evidence="3">Carboxylic ester hydrolase</fullName>
        <ecNumber evidence="3">3.1.1.-</ecNumber>
    </recommendedName>
</protein>
<dbReference type="Proteomes" id="UP000033699">
    <property type="component" value="Unassembled WGS sequence"/>
</dbReference>
<dbReference type="InterPro" id="IPR029058">
    <property type="entry name" value="AB_hydrolase_fold"/>
</dbReference>
<dbReference type="PANTHER" id="PTHR11559">
    <property type="entry name" value="CARBOXYLESTERASE"/>
    <property type="match status" value="1"/>
</dbReference>
<dbReference type="InterPro" id="IPR019826">
    <property type="entry name" value="Carboxylesterase_B_AS"/>
</dbReference>
<evidence type="ECO:0000256" key="1">
    <source>
        <dbReference type="ARBA" id="ARBA00005964"/>
    </source>
</evidence>
<dbReference type="PATRIC" id="fig|359131.3.peg.7791"/>
<evidence type="ECO:0000313" key="6">
    <source>
        <dbReference type="Proteomes" id="UP000033699"/>
    </source>
</evidence>
<gene>
    <name evidence="5" type="ORF">VM95_07670</name>
</gene>
<name>A0A0F2TLP9_STRR3</name>
<proteinExistence type="inferred from homology"/>
<dbReference type="SUPFAM" id="SSF53474">
    <property type="entry name" value="alpha/beta-Hydrolases"/>
    <property type="match status" value="1"/>
</dbReference>
<dbReference type="InterPro" id="IPR002018">
    <property type="entry name" value="CarbesteraseB"/>
</dbReference>
<keyword evidence="2 3" id="KW-0378">Hydrolase</keyword>
<dbReference type="PROSITE" id="PS00122">
    <property type="entry name" value="CARBOXYLESTERASE_B_1"/>
    <property type="match status" value="1"/>
</dbReference>